<keyword evidence="9" id="KW-0547">Nucleotide-binding</keyword>
<evidence type="ECO:0000256" key="8">
    <source>
        <dbReference type="ARBA" id="ARBA00022692"/>
    </source>
</evidence>
<keyword evidence="14" id="KW-0446">Lipid-binding</keyword>
<evidence type="ECO:0000256" key="3">
    <source>
        <dbReference type="ARBA" id="ARBA00006704"/>
    </source>
</evidence>
<reference evidence="20" key="1">
    <citation type="submission" date="2019-11" db="EMBL/GenBank/DDBJ databases">
        <authorList>
            <person name="Liu Y."/>
            <person name="Hou J."/>
            <person name="Li T.-Q."/>
            <person name="Guan C.-H."/>
            <person name="Wu X."/>
            <person name="Wu H.-Z."/>
            <person name="Ling F."/>
            <person name="Zhang R."/>
            <person name="Shi X.-G."/>
            <person name="Ren J.-P."/>
            <person name="Chen E.-F."/>
            <person name="Sun J.-M."/>
        </authorList>
    </citation>
    <scope>NUCLEOTIDE SEQUENCE</scope>
    <source>
        <strain evidence="20">Adult_tree_wgs_1</strain>
        <tissue evidence="20">Leaves</tissue>
    </source>
</reference>
<dbReference type="CDD" id="cd18182">
    <property type="entry name" value="ATP-synt_Fo_c_ATP5G3"/>
    <property type="match status" value="1"/>
</dbReference>
<comment type="function">
    <text evidence="1">This protein is one of the chains of the nonenzymatic membrane component (F0) of mitochondrial ATPase.</text>
</comment>
<evidence type="ECO:0000256" key="15">
    <source>
        <dbReference type="ARBA" id="ARBA00023128"/>
    </source>
</evidence>
<dbReference type="GO" id="GO:0015986">
    <property type="term" value="P:proton motive force-driven ATP synthesis"/>
    <property type="evidence" value="ECO:0007669"/>
    <property type="project" value="InterPro"/>
</dbReference>
<evidence type="ECO:0000313" key="21">
    <source>
        <dbReference type="Proteomes" id="UP000626092"/>
    </source>
</evidence>
<comment type="caution">
    <text evidence="20">The sequence shown here is derived from an EMBL/GenBank/DDBJ whole genome shotgun (WGS) entry which is preliminary data.</text>
</comment>
<comment type="subunit">
    <text evidence="4">F-type ATPases have 2 components, CF(1) - the catalytic core - and CF(0) - the membrane proton channel. CF(1) has five subunits: alpha(3), beta(3), gamma(1), delta(1), epsilon(1). CF(0) has three main subunits: a, b and c.</text>
</comment>
<proteinExistence type="inferred from homology"/>
<evidence type="ECO:0000313" key="20">
    <source>
        <dbReference type="EMBL" id="KAF7117286.1"/>
    </source>
</evidence>
<dbReference type="OrthoDB" id="438052at2759"/>
<dbReference type="EMBL" id="WJXA01000014">
    <property type="protein sequence ID" value="KAF7117286.1"/>
    <property type="molecule type" value="Genomic_DNA"/>
</dbReference>
<keyword evidence="16 18" id="KW-0472">Membrane</keyword>
<dbReference type="InterPro" id="IPR038662">
    <property type="entry name" value="ATP_synth_F0_csu_sf"/>
</dbReference>
<keyword evidence="10" id="KW-0375">Hydrogen ion transport</keyword>
<dbReference type="PROSITE" id="PS00605">
    <property type="entry name" value="ATPASE_C"/>
    <property type="match status" value="1"/>
</dbReference>
<keyword evidence="21" id="KW-1185">Reference proteome</keyword>
<comment type="similarity">
    <text evidence="3">Belongs to the ATPase C chain family.</text>
</comment>
<dbReference type="Pfam" id="PF00137">
    <property type="entry name" value="ATP-synt_C"/>
    <property type="match status" value="1"/>
</dbReference>
<feature type="domain" description="V-ATPase proteolipid subunit C-like" evidence="19">
    <location>
        <begin position="179"/>
        <end position="241"/>
    </location>
</feature>
<evidence type="ECO:0000256" key="7">
    <source>
        <dbReference type="ARBA" id="ARBA00022547"/>
    </source>
</evidence>
<dbReference type="InterPro" id="IPR020537">
    <property type="entry name" value="ATP_synth_F0_csu_DDCD_BS"/>
</dbReference>
<dbReference type="AlphaFoldDB" id="A0A834FXL9"/>
<dbReference type="GO" id="GO:0008289">
    <property type="term" value="F:lipid binding"/>
    <property type="evidence" value="ECO:0007669"/>
    <property type="project" value="UniProtKB-KW"/>
</dbReference>
<keyword evidence="13" id="KW-0406">Ion transport</keyword>
<evidence type="ECO:0000256" key="1">
    <source>
        <dbReference type="ARBA" id="ARBA00002351"/>
    </source>
</evidence>
<comment type="subcellular location">
    <subcellularLocation>
        <location evidence="2">Mitochondrion membrane</location>
        <topology evidence="2">Multi-pass membrane protein</topology>
    </subcellularLocation>
</comment>
<dbReference type="HAMAP" id="MF_01396">
    <property type="entry name" value="ATP_synth_c_bact"/>
    <property type="match status" value="1"/>
</dbReference>
<evidence type="ECO:0000256" key="17">
    <source>
        <dbReference type="ARBA" id="ARBA00030961"/>
    </source>
</evidence>
<dbReference type="GO" id="GO:0005524">
    <property type="term" value="F:ATP binding"/>
    <property type="evidence" value="ECO:0007669"/>
    <property type="project" value="UniProtKB-KW"/>
</dbReference>
<dbReference type="FunFam" id="1.20.20.10:FF:000005">
    <property type="entry name" value="ATP synthase subunit 9, mitochondrial"/>
    <property type="match status" value="1"/>
</dbReference>
<organism evidence="20 21">
    <name type="scientific">Rhododendron simsii</name>
    <name type="common">Sims's rhododendron</name>
    <dbReference type="NCBI Taxonomy" id="118357"/>
    <lineage>
        <taxon>Eukaryota</taxon>
        <taxon>Viridiplantae</taxon>
        <taxon>Streptophyta</taxon>
        <taxon>Embryophyta</taxon>
        <taxon>Tracheophyta</taxon>
        <taxon>Spermatophyta</taxon>
        <taxon>Magnoliopsida</taxon>
        <taxon>eudicotyledons</taxon>
        <taxon>Gunneridae</taxon>
        <taxon>Pentapetalae</taxon>
        <taxon>asterids</taxon>
        <taxon>Ericales</taxon>
        <taxon>Ericaceae</taxon>
        <taxon>Ericoideae</taxon>
        <taxon>Rhodoreae</taxon>
        <taxon>Rhododendron</taxon>
    </lineage>
</organism>
<evidence type="ECO:0000256" key="4">
    <source>
        <dbReference type="ARBA" id="ARBA00011648"/>
    </source>
</evidence>
<dbReference type="Proteomes" id="UP000626092">
    <property type="component" value="Unassembled WGS sequence"/>
</dbReference>
<evidence type="ECO:0000256" key="2">
    <source>
        <dbReference type="ARBA" id="ARBA00004225"/>
    </source>
</evidence>
<evidence type="ECO:0000256" key="16">
    <source>
        <dbReference type="ARBA" id="ARBA00023136"/>
    </source>
</evidence>
<dbReference type="GO" id="GO:0033177">
    <property type="term" value="C:proton-transporting two-sector ATPase complex, proton-transporting domain"/>
    <property type="evidence" value="ECO:0007669"/>
    <property type="project" value="InterPro"/>
</dbReference>
<sequence length="252" mass="27253">MTLGVDPSIQFVKKLRSRGWIPKSPVWTVFCNSVMAKYGAELEKANLLDAVQATSVPAALLSIFCRLSACSADLRGFQSPGTACFILGGNYSLFPRVRLLQKIRSLAQSLPQILDPSLRLAGADRRNWKIDAERECKAFQVRCPREKERGKESTVNKKEGMKKRDDNATLEMLEGAKSIGAGAATIALAGAAIGIGNVFSSSIHSVARNPSLAKQSFGYAILGFALTEAIASFAPMMAFLISSVFRSKMEVS</sequence>
<dbReference type="InterPro" id="IPR002379">
    <property type="entry name" value="ATPase_proteolipid_c-like_dom"/>
</dbReference>
<keyword evidence="6" id="KW-0813">Transport</keyword>
<evidence type="ECO:0000256" key="9">
    <source>
        <dbReference type="ARBA" id="ARBA00022741"/>
    </source>
</evidence>
<keyword evidence="12 18" id="KW-1133">Transmembrane helix</keyword>
<evidence type="ECO:0000256" key="10">
    <source>
        <dbReference type="ARBA" id="ARBA00022781"/>
    </source>
</evidence>
<geneLocation type="mitochondrion" evidence="20"/>
<accession>A0A834FXL9</accession>
<dbReference type="InterPro" id="IPR035921">
    <property type="entry name" value="F/V-ATP_Csub_sf"/>
</dbReference>
<gene>
    <name evidence="20" type="ORF">RHSIM_RhsimMtG0004200</name>
</gene>
<evidence type="ECO:0000256" key="5">
    <source>
        <dbReference type="ARBA" id="ARBA00019317"/>
    </source>
</evidence>
<feature type="transmembrane region" description="Helical" evidence="18">
    <location>
        <begin position="179"/>
        <end position="199"/>
    </location>
</feature>
<evidence type="ECO:0000256" key="13">
    <source>
        <dbReference type="ARBA" id="ARBA00023065"/>
    </source>
</evidence>
<keyword evidence="11" id="KW-0067">ATP-binding</keyword>
<dbReference type="Gene3D" id="1.20.20.10">
    <property type="entry name" value="F1F0 ATP synthase subunit C"/>
    <property type="match status" value="1"/>
</dbReference>
<dbReference type="PRINTS" id="PR00124">
    <property type="entry name" value="ATPASEC"/>
</dbReference>
<dbReference type="GO" id="GO:0045259">
    <property type="term" value="C:proton-transporting ATP synthase complex"/>
    <property type="evidence" value="ECO:0007669"/>
    <property type="project" value="UniProtKB-KW"/>
</dbReference>
<keyword evidence="7" id="KW-0138">CF(0)</keyword>
<evidence type="ECO:0000256" key="14">
    <source>
        <dbReference type="ARBA" id="ARBA00023121"/>
    </source>
</evidence>
<keyword evidence="15 20" id="KW-0496">Mitochondrion</keyword>
<protein>
    <recommendedName>
        <fullName evidence="5">ATP synthase subunit 9, mitochondrial</fullName>
    </recommendedName>
    <alternativeName>
        <fullName evidence="17">Lipid-binding protein</fullName>
    </alternativeName>
</protein>
<feature type="transmembrane region" description="Helical" evidence="18">
    <location>
        <begin position="219"/>
        <end position="245"/>
    </location>
</feature>
<evidence type="ECO:0000256" key="12">
    <source>
        <dbReference type="ARBA" id="ARBA00022989"/>
    </source>
</evidence>
<evidence type="ECO:0000256" key="6">
    <source>
        <dbReference type="ARBA" id="ARBA00022448"/>
    </source>
</evidence>
<dbReference type="GO" id="GO:0031966">
    <property type="term" value="C:mitochondrial membrane"/>
    <property type="evidence" value="ECO:0007669"/>
    <property type="project" value="UniProtKB-SubCell"/>
</dbReference>
<evidence type="ECO:0000259" key="19">
    <source>
        <dbReference type="Pfam" id="PF00137"/>
    </source>
</evidence>
<keyword evidence="8 18" id="KW-0812">Transmembrane</keyword>
<dbReference type="PANTHER" id="PTHR10031:SF57">
    <property type="entry name" value="ATP SYNTHASE SUBUNIT 9, MITOCHONDRIAL"/>
    <property type="match status" value="1"/>
</dbReference>
<dbReference type="PANTHER" id="PTHR10031">
    <property type="entry name" value="ATP SYNTHASE LIPID-BINDING PROTEIN, MITOCHONDRIAL"/>
    <property type="match status" value="1"/>
</dbReference>
<dbReference type="InterPro" id="IPR000454">
    <property type="entry name" value="ATP_synth_F0_csu"/>
</dbReference>
<evidence type="ECO:0000256" key="18">
    <source>
        <dbReference type="SAM" id="Phobius"/>
    </source>
</evidence>
<name>A0A834FXL9_RHOSS</name>
<dbReference type="SUPFAM" id="SSF81333">
    <property type="entry name" value="F1F0 ATP synthase subunit C"/>
    <property type="match status" value="1"/>
</dbReference>
<dbReference type="GO" id="GO:0015078">
    <property type="term" value="F:proton transmembrane transporter activity"/>
    <property type="evidence" value="ECO:0007669"/>
    <property type="project" value="InterPro"/>
</dbReference>
<evidence type="ECO:0000256" key="11">
    <source>
        <dbReference type="ARBA" id="ARBA00022840"/>
    </source>
</evidence>